<dbReference type="InterPro" id="IPR029479">
    <property type="entry name" value="Nitroreductase"/>
</dbReference>
<feature type="region of interest" description="Disordered" evidence="1">
    <location>
        <begin position="484"/>
        <end position="532"/>
    </location>
</feature>
<reference evidence="3 4" key="1">
    <citation type="submission" date="2022-06" db="EMBL/GenBank/DDBJ databases">
        <title>Genomic Encyclopedia of Archaeal and Bacterial Type Strains, Phase II (KMG-II): from individual species to whole genera.</title>
        <authorList>
            <person name="Goeker M."/>
        </authorList>
    </citation>
    <scope>NUCLEOTIDE SEQUENCE [LARGE SCALE GENOMIC DNA]</scope>
    <source>
        <strain evidence="3 4">DSM 40477</strain>
    </source>
</reference>
<sequence>MEPPRAAHRLCRRNAPYRIEVGGVLTPTELRRAPHTLTVLPDASWTLAPSTGEPPSARFPDAFVAPALRDAHVHLHPFVDVADYVAYGVVEVRDLGSQVGAGQPLPTPRDCADPVPEIVLGGPLLDQPGRPRLPIASEWNDPDDVPALLDAAVARGARWVKLYTRFPPALFRTTVEQAHARGLRVAIHPRLGEWAEAVRAGVDELEHLACLVPPGEGADGTHAAHRRWSEREPGETWPLPPPGTALCPTLVVHHRLVEEAERGWAFPGHDPAMVRYWREVPVVATPWTEEEIARCHRAVAAMTAAVGELDRAGVRWVIGSDTPNPGLRAGLSMWEEMNLLVAAGLDRMEVYRTAAVARGLGEAGSEPLAVLPLSTVDGPSFPVRPPEAVLLRGCLFVANHESEVAMSTTRYRRNPWLLVEWDEGERVVVVDSRSQRRFRIDPALLAMLNQISRPASLGDLDVPGYTRDQLADLLRKMADAGVVRPVTTGNGDGDGDGDDPARRNEWTPSELAVHAQASRGGKPKMRARDIPPARLNHPEAIRTVRLPVPALPSRPLAEVLRARRSIRDFDTAPLTFDQLASFLHRAARVRGWLGPDLWQTTRRPSASGGGRHSLELYLVVRNVDGLEPGAYHYDPFDHALEQLQPWTSELDGLQRRLLCEAMLVETPPAVSFYLASYFRRVQCKYGAMTLSIIYRDTGCLLQTLYLVATDLGLAPCATAAIETDPSPSFLGEHREDFLHTANFALGVPAAVDTSTPEFRPLADRGTEGEASG</sequence>
<dbReference type="NCBIfam" id="TIGR03605">
    <property type="entry name" value="antibiot_sagB"/>
    <property type="match status" value="1"/>
</dbReference>
<name>A0ABT1HM23_STRSD</name>
<evidence type="ECO:0000313" key="4">
    <source>
        <dbReference type="Proteomes" id="UP001205311"/>
    </source>
</evidence>
<evidence type="ECO:0000313" key="3">
    <source>
        <dbReference type="EMBL" id="MCP2256540.1"/>
    </source>
</evidence>
<comment type="caution">
    <text evidence="3">The sequence shown here is derived from an EMBL/GenBank/DDBJ whole genome shotgun (WGS) entry which is preliminary data.</text>
</comment>
<dbReference type="SUPFAM" id="SSF51556">
    <property type="entry name" value="Metallo-dependent hydrolases"/>
    <property type="match status" value="1"/>
</dbReference>
<gene>
    <name evidence="3" type="ORF">LX15_000223</name>
</gene>
<dbReference type="SUPFAM" id="SSF55469">
    <property type="entry name" value="FMN-dependent nitroreductase-like"/>
    <property type="match status" value="1"/>
</dbReference>
<dbReference type="PANTHER" id="PTHR43745:SF2">
    <property type="entry name" value="NITROREDUCTASE MJ1384-RELATED"/>
    <property type="match status" value="1"/>
</dbReference>
<feature type="domain" description="Nitroreductase" evidence="2">
    <location>
        <begin position="560"/>
        <end position="722"/>
    </location>
</feature>
<dbReference type="Gene3D" id="3.40.50.10910">
    <property type="entry name" value="Amidohydrolase"/>
    <property type="match status" value="1"/>
</dbReference>
<dbReference type="Gene3D" id="3.40.109.10">
    <property type="entry name" value="NADH Oxidase"/>
    <property type="match status" value="1"/>
</dbReference>
<dbReference type="RefSeq" id="WP_253667529.1">
    <property type="nucleotide sequence ID" value="NZ_JAMTCP010000001.1"/>
</dbReference>
<keyword evidence="4" id="KW-1185">Reference proteome</keyword>
<dbReference type="Gene3D" id="1.20.58.520">
    <property type="entry name" value="Amidohydrolase"/>
    <property type="match status" value="1"/>
</dbReference>
<dbReference type="InterPro" id="IPR052544">
    <property type="entry name" value="Bacteriocin_Proc_Enz"/>
</dbReference>
<organism evidence="3 4">
    <name type="scientific">Streptoalloteichus tenebrarius (strain ATCC 17920 / DSM 40477 / JCM 4838 / CBS 697.72 / NBRC 16177 / NCIMB 11028 / NRRL B-12390 / A12253. 1 / ISP 5477)</name>
    <name type="common">Streptomyces tenebrarius</name>
    <dbReference type="NCBI Taxonomy" id="1933"/>
    <lineage>
        <taxon>Bacteria</taxon>
        <taxon>Bacillati</taxon>
        <taxon>Actinomycetota</taxon>
        <taxon>Actinomycetes</taxon>
        <taxon>Pseudonocardiales</taxon>
        <taxon>Pseudonocardiaceae</taxon>
        <taxon>Streptoalloteichus</taxon>
    </lineage>
</organism>
<dbReference type="InterPro" id="IPR020051">
    <property type="entry name" value="SagB-type_dehydrogenase"/>
</dbReference>
<dbReference type="PANTHER" id="PTHR43745">
    <property type="entry name" value="NITROREDUCTASE MJ1384-RELATED"/>
    <property type="match status" value="1"/>
</dbReference>
<accession>A0ABT1HM23</accession>
<evidence type="ECO:0000259" key="2">
    <source>
        <dbReference type="Pfam" id="PF00881"/>
    </source>
</evidence>
<dbReference type="CDD" id="cd02142">
    <property type="entry name" value="McbC_SagB-like_oxidoreductase"/>
    <property type="match status" value="1"/>
</dbReference>
<dbReference type="InterPro" id="IPR000415">
    <property type="entry name" value="Nitroreductase-like"/>
</dbReference>
<dbReference type="InterPro" id="IPR032466">
    <property type="entry name" value="Metal_Hydrolase"/>
</dbReference>
<proteinExistence type="predicted"/>
<dbReference type="Pfam" id="PF00881">
    <property type="entry name" value="Nitroreductase"/>
    <property type="match status" value="1"/>
</dbReference>
<dbReference type="Gene3D" id="3.30.110.90">
    <property type="entry name" value="Amidohydrolase"/>
    <property type="match status" value="1"/>
</dbReference>
<dbReference type="Proteomes" id="UP001205311">
    <property type="component" value="Unassembled WGS sequence"/>
</dbReference>
<protein>
    <submittedName>
        <fullName evidence="3">SagB-type dehydrogenase domain-containing protein</fullName>
    </submittedName>
</protein>
<dbReference type="EMBL" id="JAMTCP010000001">
    <property type="protein sequence ID" value="MCP2256540.1"/>
    <property type="molecule type" value="Genomic_DNA"/>
</dbReference>
<evidence type="ECO:0000256" key="1">
    <source>
        <dbReference type="SAM" id="MobiDB-lite"/>
    </source>
</evidence>